<keyword evidence="3" id="KW-1003">Cell membrane</keyword>
<feature type="transmembrane region" description="Helical" evidence="7">
    <location>
        <begin position="6"/>
        <end position="34"/>
    </location>
</feature>
<feature type="transmembrane region" description="Helical" evidence="7">
    <location>
        <begin position="213"/>
        <end position="229"/>
    </location>
</feature>
<keyword evidence="9" id="KW-1185">Reference proteome</keyword>
<reference evidence="8 9" key="1">
    <citation type="journal article" date="2015" name="Infect. Genet. Evol.">
        <title>Genomic sequences of six botulinum neurotoxin-producing strains representing three clostridial species illustrate the mobility and diversity of botulinum neurotoxin genes.</title>
        <authorList>
            <person name="Smith T.J."/>
            <person name="Hill K.K."/>
            <person name="Xie G."/>
            <person name="Foley B.T."/>
            <person name="Williamson C.H."/>
            <person name="Foster J.T."/>
            <person name="Johnson S.L."/>
            <person name="Chertkov O."/>
            <person name="Teshima H."/>
            <person name="Gibbons H.S."/>
            <person name="Johnsky L.A."/>
            <person name="Karavis M.A."/>
            <person name="Smith L.A."/>
        </authorList>
    </citation>
    <scope>NUCLEOTIDE SEQUENCE [LARGE SCALE GENOMIC DNA]</scope>
    <source>
        <strain evidence="8">Sullivan</strain>
    </source>
</reference>
<protein>
    <submittedName>
        <fullName evidence="8">Putative permease family protein</fullName>
    </submittedName>
</protein>
<dbReference type="InterPro" id="IPR005524">
    <property type="entry name" value="DUF318"/>
</dbReference>
<accession>A0A0A7G1T2</accession>
<feature type="transmembrane region" description="Helical" evidence="7">
    <location>
        <begin position="235"/>
        <end position="256"/>
    </location>
</feature>
<keyword evidence="6 7" id="KW-0472">Membrane</keyword>
<sequence>MVDNIFLVFISLLLESIPFVLIGSIISSLIQMFVSEELIRKIIPKNIFLALIITSFTGMIFPVCECAIIPIGKRLIKKGVPLSVAVTFMLSAPIVNPIVIMSTYYAFSNNSVIFFMRIVFGIVNSIIIGYLIHINYKNKRLPIREDVNKDKYICNCGCEDLNFNNYSKIRVLLNHTKSEFFSVLKYLMFGSFISSLFKVTVKGELLTYFSKNLVLSVIIMIILALILSVCSEADAFIASTFALTFTKGSVIAFLVLGPMLDIKNILMLLGNFKKEFVIKLSIYIILVTFVSSVLFNIVGGV</sequence>
<feature type="transmembrane region" description="Helical" evidence="7">
    <location>
        <begin position="276"/>
        <end position="298"/>
    </location>
</feature>
<feature type="transmembrane region" description="Helical" evidence="7">
    <location>
        <begin position="114"/>
        <end position="132"/>
    </location>
</feature>
<comment type="subcellular location">
    <subcellularLocation>
        <location evidence="1">Cell membrane</location>
        <topology evidence="1">Multi-pass membrane protein</topology>
    </subcellularLocation>
</comment>
<dbReference type="RefSeq" id="WP_052139554.1">
    <property type="nucleotide sequence ID" value="NZ_CP006905.1"/>
</dbReference>
<organism evidence="8 9">
    <name type="scientific">Clostridium baratii str. Sullivan</name>
    <dbReference type="NCBI Taxonomy" id="1415775"/>
    <lineage>
        <taxon>Bacteria</taxon>
        <taxon>Bacillati</taxon>
        <taxon>Bacillota</taxon>
        <taxon>Clostridia</taxon>
        <taxon>Eubacteriales</taxon>
        <taxon>Clostridiaceae</taxon>
        <taxon>Clostridium</taxon>
    </lineage>
</organism>
<keyword evidence="5 7" id="KW-1133">Transmembrane helix</keyword>
<dbReference type="OrthoDB" id="9810876at2"/>
<dbReference type="GO" id="GO:0005886">
    <property type="term" value="C:plasma membrane"/>
    <property type="evidence" value="ECO:0007669"/>
    <property type="project" value="UniProtKB-SubCell"/>
</dbReference>
<dbReference type="PANTHER" id="PTHR34184:SF4">
    <property type="entry name" value="UPF0718 PROTEIN YCGR"/>
    <property type="match status" value="1"/>
</dbReference>
<keyword evidence="4 7" id="KW-0812">Transmembrane</keyword>
<dbReference type="Proteomes" id="UP000030635">
    <property type="component" value="Chromosome"/>
</dbReference>
<comment type="similarity">
    <text evidence="2">Belongs to the UPF0718 family.</text>
</comment>
<evidence type="ECO:0000256" key="3">
    <source>
        <dbReference type="ARBA" id="ARBA00022475"/>
    </source>
</evidence>
<evidence type="ECO:0000256" key="7">
    <source>
        <dbReference type="SAM" id="Phobius"/>
    </source>
</evidence>
<dbReference type="KEGG" id="cbv:U729_2431"/>
<name>A0A0A7G1T2_9CLOT</name>
<evidence type="ECO:0000256" key="6">
    <source>
        <dbReference type="ARBA" id="ARBA00023136"/>
    </source>
</evidence>
<evidence type="ECO:0000256" key="1">
    <source>
        <dbReference type="ARBA" id="ARBA00004651"/>
    </source>
</evidence>
<feature type="transmembrane region" description="Helical" evidence="7">
    <location>
        <begin position="84"/>
        <end position="107"/>
    </location>
</feature>
<dbReference type="eggNOG" id="COG0701">
    <property type="taxonomic scope" value="Bacteria"/>
</dbReference>
<feature type="transmembrane region" description="Helical" evidence="7">
    <location>
        <begin position="46"/>
        <end position="72"/>
    </location>
</feature>
<evidence type="ECO:0000256" key="4">
    <source>
        <dbReference type="ARBA" id="ARBA00022692"/>
    </source>
</evidence>
<evidence type="ECO:0000256" key="2">
    <source>
        <dbReference type="ARBA" id="ARBA00006386"/>
    </source>
</evidence>
<evidence type="ECO:0000313" key="9">
    <source>
        <dbReference type="Proteomes" id="UP000030635"/>
    </source>
</evidence>
<evidence type="ECO:0000313" key="8">
    <source>
        <dbReference type="EMBL" id="AIY84946.1"/>
    </source>
</evidence>
<dbReference type="STRING" id="1561.NPD11_606"/>
<dbReference type="Pfam" id="PF03773">
    <property type="entry name" value="ArsP_1"/>
    <property type="match status" value="1"/>
</dbReference>
<dbReference type="HOGENOM" id="CLU_039914_2_0_9"/>
<dbReference type="InterPro" id="IPR052923">
    <property type="entry name" value="UPF0718"/>
</dbReference>
<evidence type="ECO:0000256" key="5">
    <source>
        <dbReference type="ARBA" id="ARBA00022989"/>
    </source>
</evidence>
<dbReference type="AlphaFoldDB" id="A0A0A7G1T2"/>
<dbReference type="PANTHER" id="PTHR34184">
    <property type="entry name" value="UPF0718 PROTEIN YCGR"/>
    <property type="match status" value="1"/>
</dbReference>
<proteinExistence type="inferred from homology"/>
<dbReference type="EMBL" id="CP006905">
    <property type="protein sequence ID" value="AIY84946.1"/>
    <property type="molecule type" value="Genomic_DNA"/>
</dbReference>
<gene>
    <name evidence="8" type="ORF">U729_2431</name>
</gene>